<gene>
    <name evidence="1" type="ORF">OVN18_09460</name>
</gene>
<accession>A0A9E8MKK3</accession>
<dbReference type="Proteomes" id="UP001164706">
    <property type="component" value="Chromosome"/>
</dbReference>
<keyword evidence="2" id="KW-1185">Reference proteome</keyword>
<evidence type="ECO:0000313" key="1">
    <source>
        <dbReference type="EMBL" id="WAB80792.1"/>
    </source>
</evidence>
<sequence length="94" mass="10067">MLLGLVLVPFFIWQAMGSPGGTPGAHETCIEEISQAWEGRFDNPIIVSETETAIAWDVQGRFDGGTFACGFSKNPLTLEQAIVFPGDDAVVVVP</sequence>
<reference evidence="1" key="1">
    <citation type="submission" date="2022-11" db="EMBL/GenBank/DDBJ databases">
        <title>Description of Microcella daejonensis nov. sp, isolated from riverside soil.</title>
        <authorList>
            <person name="Molina K.M."/>
            <person name="Kim S.B."/>
        </authorList>
    </citation>
    <scope>NUCLEOTIDE SEQUENCE</scope>
    <source>
        <strain evidence="1">MMS21-STM12</strain>
    </source>
</reference>
<dbReference type="KEGG" id="mdb:OVN18_09460"/>
<dbReference type="EMBL" id="CP113089">
    <property type="protein sequence ID" value="WAB80792.1"/>
    <property type="molecule type" value="Genomic_DNA"/>
</dbReference>
<evidence type="ECO:0000313" key="2">
    <source>
        <dbReference type="Proteomes" id="UP001164706"/>
    </source>
</evidence>
<proteinExistence type="predicted"/>
<dbReference type="AlphaFoldDB" id="A0A9E8MKK3"/>
<organism evidence="1 2">
    <name type="scientific">Microcella daejeonensis</name>
    <dbReference type="NCBI Taxonomy" id="2994971"/>
    <lineage>
        <taxon>Bacteria</taxon>
        <taxon>Bacillati</taxon>
        <taxon>Actinomycetota</taxon>
        <taxon>Actinomycetes</taxon>
        <taxon>Micrococcales</taxon>
        <taxon>Microbacteriaceae</taxon>
        <taxon>Microcella</taxon>
    </lineage>
</organism>
<protein>
    <submittedName>
        <fullName evidence="1">Uncharacterized protein</fullName>
    </submittedName>
</protein>
<dbReference type="RefSeq" id="WP_267780495.1">
    <property type="nucleotide sequence ID" value="NZ_CP113089.1"/>
</dbReference>
<name>A0A9E8MKK3_9MICO</name>